<keyword evidence="2" id="KW-1185">Reference proteome</keyword>
<name>A0A182FXX7_ANOAL</name>
<reference evidence="1" key="2">
    <citation type="submission" date="2022-08" db="UniProtKB">
        <authorList>
            <consortium name="EnsemblMetazoa"/>
        </authorList>
    </citation>
    <scope>IDENTIFICATION</scope>
    <source>
        <strain evidence="1">STECLA/ALBI9_A</strain>
    </source>
</reference>
<evidence type="ECO:0000313" key="1">
    <source>
        <dbReference type="EnsemblMetazoa" id="AALB014489-PA"/>
    </source>
</evidence>
<protein>
    <submittedName>
        <fullName evidence="1">Uncharacterized protein</fullName>
    </submittedName>
</protein>
<evidence type="ECO:0000313" key="2">
    <source>
        <dbReference type="Proteomes" id="UP000069272"/>
    </source>
</evidence>
<proteinExistence type="predicted"/>
<sequence length="36" mass="3882">MLQLLSIASVASKRSVATSSKRTFGSLSNPSRIRCQ</sequence>
<organism evidence="1 2">
    <name type="scientific">Anopheles albimanus</name>
    <name type="common">New world malaria mosquito</name>
    <dbReference type="NCBI Taxonomy" id="7167"/>
    <lineage>
        <taxon>Eukaryota</taxon>
        <taxon>Metazoa</taxon>
        <taxon>Ecdysozoa</taxon>
        <taxon>Arthropoda</taxon>
        <taxon>Hexapoda</taxon>
        <taxon>Insecta</taxon>
        <taxon>Pterygota</taxon>
        <taxon>Neoptera</taxon>
        <taxon>Endopterygota</taxon>
        <taxon>Diptera</taxon>
        <taxon>Nematocera</taxon>
        <taxon>Culicoidea</taxon>
        <taxon>Culicidae</taxon>
        <taxon>Anophelinae</taxon>
        <taxon>Anopheles</taxon>
    </lineage>
</organism>
<dbReference type="Proteomes" id="UP000069272">
    <property type="component" value="Chromosome 3L"/>
</dbReference>
<dbReference type="VEuPathDB" id="VectorBase:AALB014489"/>
<dbReference type="EnsemblMetazoa" id="AALB014489-RA">
    <property type="protein sequence ID" value="AALB014489-PA"/>
    <property type="gene ID" value="AALB014489"/>
</dbReference>
<dbReference type="AlphaFoldDB" id="A0A182FXX7"/>
<reference evidence="1 2" key="1">
    <citation type="journal article" date="2017" name="G3 (Bethesda)">
        <title>The Physical Genome Mapping of Anopheles albimanus Corrected Scaffold Misassemblies and Identified Interarm Rearrangements in Genus Anopheles.</title>
        <authorList>
            <person name="Artemov G.N."/>
            <person name="Peery A.N."/>
            <person name="Jiang X."/>
            <person name="Tu Z."/>
            <person name="Stegniy V.N."/>
            <person name="Sharakhova M.V."/>
            <person name="Sharakhov I.V."/>
        </authorList>
    </citation>
    <scope>NUCLEOTIDE SEQUENCE [LARGE SCALE GENOMIC DNA]</scope>
    <source>
        <strain evidence="1 2">ALBI9_A</strain>
    </source>
</reference>
<accession>A0A182FXX7</accession>